<accession>A0AA37N7T2</accession>
<gene>
    <name evidence="1" type="ORF">CE91St12_20630</name>
</gene>
<sequence>MSIEQLKLKSNPFRLIPSIDSKEIIWAGFPEIKRKIENRIKRSINIPNSSLILNWGEYGSGKTHASRYFNKQDVLEELADTNTIPFSINLSFPKSKEPVKELYTQIIDRIDFNKLRSRVNEKFQDLHEVLNIITQNTLIRQVLCLLFDNEESLMEIREYLYGGSFRKLSSKGIIRKLSSDNDYIDLITSLFSLLTYEKKVYSVIILWIDEFEDIAILNTSSISNINSFVRSLIDKASNNLLLFLNLTQSAMMDVEDLGEYLQEAVKSRIKERIEFNMPNSLELKKYLEELLNNPLYRDEPCTGSQRFYPFEEDVIDQVIKDLGNTSLRRYNEAFSLLLENAIYENIDIIDVVFYNGIKSEIIGWK</sequence>
<dbReference type="InterPro" id="IPR027417">
    <property type="entry name" value="P-loop_NTPase"/>
</dbReference>
<dbReference type="Proteomes" id="UP001055048">
    <property type="component" value="Unassembled WGS sequence"/>
</dbReference>
<organism evidence="1 2">
    <name type="scientific">Bacteroides uniformis</name>
    <dbReference type="NCBI Taxonomy" id="820"/>
    <lineage>
        <taxon>Bacteria</taxon>
        <taxon>Pseudomonadati</taxon>
        <taxon>Bacteroidota</taxon>
        <taxon>Bacteroidia</taxon>
        <taxon>Bacteroidales</taxon>
        <taxon>Bacteroidaceae</taxon>
        <taxon>Bacteroides</taxon>
    </lineage>
</organism>
<evidence type="ECO:0000313" key="1">
    <source>
        <dbReference type="EMBL" id="GKH13853.1"/>
    </source>
</evidence>
<name>A0AA37N7T2_BACUN</name>
<dbReference type="RefSeq" id="WP_244074568.1">
    <property type="nucleotide sequence ID" value="NZ_BQNL01000001.1"/>
</dbReference>
<reference evidence="1" key="1">
    <citation type="submission" date="2022-01" db="EMBL/GenBank/DDBJ databases">
        <title>Novel bile acid biosynthetic pathways are enriched in the microbiome of centenarians.</title>
        <authorList>
            <person name="Sato Y."/>
            <person name="Atarashi K."/>
            <person name="Plichta R.D."/>
            <person name="Arai Y."/>
            <person name="Sasajima S."/>
            <person name="Kearney M.S."/>
            <person name="Suda W."/>
            <person name="Takeshita K."/>
            <person name="Sasaki T."/>
            <person name="Okamoto S."/>
            <person name="Skelly N.A."/>
            <person name="Okamura Y."/>
            <person name="Vlamakis H."/>
            <person name="Li Y."/>
            <person name="Tanoue T."/>
            <person name="Takei H."/>
            <person name="Nittono H."/>
            <person name="Narushima S."/>
            <person name="Irie J."/>
            <person name="Itoh H."/>
            <person name="Moriya K."/>
            <person name="Sugiura Y."/>
            <person name="Suematsu M."/>
            <person name="Moritoki N."/>
            <person name="Shibata S."/>
            <person name="Littman R.D."/>
            <person name="Fischbach A.M."/>
            <person name="Uwamino Y."/>
            <person name="Inoue T."/>
            <person name="Honda A."/>
            <person name="Hattori M."/>
            <person name="Murai T."/>
            <person name="Xavier J.R."/>
            <person name="Hirose N."/>
            <person name="Honda K."/>
        </authorList>
    </citation>
    <scope>NUCLEOTIDE SEQUENCE</scope>
    <source>
        <strain evidence="1">CE91-St12</strain>
    </source>
</reference>
<dbReference type="SUPFAM" id="SSF52540">
    <property type="entry name" value="P-loop containing nucleoside triphosphate hydrolases"/>
    <property type="match status" value="1"/>
</dbReference>
<evidence type="ECO:0000313" key="2">
    <source>
        <dbReference type="Proteomes" id="UP001055048"/>
    </source>
</evidence>
<dbReference type="AlphaFoldDB" id="A0AA37N7T2"/>
<dbReference type="EMBL" id="BQNL01000001">
    <property type="protein sequence ID" value="GKH13853.1"/>
    <property type="molecule type" value="Genomic_DNA"/>
</dbReference>
<comment type="caution">
    <text evidence="1">The sequence shown here is derived from an EMBL/GenBank/DDBJ whole genome shotgun (WGS) entry which is preliminary data.</text>
</comment>
<dbReference type="Gene3D" id="3.40.50.300">
    <property type="entry name" value="P-loop containing nucleotide triphosphate hydrolases"/>
    <property type="match status" value="1"/>
</dbReference>
<protein>
    <recommendedName>
        <fullName evidence="3">ATP-binding protein</fullName>
    </recommendedName>
</protein>
<evidence type="ECO:0008006" key="3">
    <source>
        <dbReference type="Google" id="ProtNLM"/>
    </source>
</evidence>
<proteinExistence type="predicted"/>